<dbReference type="EMBL" id="CAMPGE010013818">
    <property type="protein sequence ID" value="CAI2372529.1"/>
    <property type="molecule type" value="Genomic_DNA"/>
</dbReference>
<keyword evidence="6" id="KW-0378">Hydrolase</keyword>
<dbReference type="Gene3D" id="3.20.20.140">
    <property type="entry name" value="Metal-dependent hydrolases"/>
    <property type="match status" value="1"/>
</dbReference>
<evidence type="ECO:0000256" key="9">
    <source>
        <dbReference type="ARBA" id="ARBA00048787"/>
    </source>
</evidence>
<name>A0AAD1UUT9_EUPCR</name>
<dbReference type="Proteomes" id="UP001295684">
    <property type="component" value="Unassembled WGS sequence"/>
</dbReference>
<comment type="caution">
    <text evidence="11">The sequence shown here is derived from an EMBL/GenBank/DDBJ whole genome shotgun (WGS) entry which is preliminary data.</text>
</comment>
<dbReference type="InterPro" id="IPR006330">
    <property type="entry name" value="Ado/ade_deaminase"/>
</dbReference>
<gene>
    <name evidence="11" type="ORF">ECRASSUSDP1_LOCUS13860</name>
</gene>
<evidence type="ECO:0000313" key="11">
    <source>
        <dbReference type="EMBL" id="CAI2372529.1"/>
    </source>
</evidence>
<dbReference type="GO" id="GO:0006166">
    <property type="term" value="P:purine ribonucleoside salvage"/>
    <property type="evidence" value="ECO:0007669"/>
    <property type="project" value="UniProtKB-KW"/>
</dbReference>
<proteinExistence type="inferred from homology"/>
<keyword evidence="4" id="KW-0479">Metal-binding</keyword>
<sequence length="337" mass="38289">MEGAFLGTDKQLQDMYQLCFNIPKIELHSHIGGNLRPATFLELAEKEGISVDHIDFYNVTLKGAFDIFAVVGKILNSLDVLQRVIREIVEDYSKTNTRYLELRSGPKAFGENTKEDYIKAVVEVLEECETLFPHITVRLLVSINRSAPMESNLEAYELAKKYIVDEKCKYIVGLEFSGNPKDNSFEDYCENIFNPAREAGIKISVHTAEIEDHHEETEKILDFKPDRLGHCCYMNEEEFKRVAELEIPVEVCISSNVGTMNLSTISQIKHIPTLHSMGCTIIPCCDDTMLFNTNMINETFELVNMLKLEEEELKSILNKGIDAIFDDEVKALLASET</sequence>
<dbReference type="GO" id="GO:0046872">
    <property type="term" value="F:metal ion binding"/>
    <property type="evidence" value="ECO:0007669"/>
    <property type="project" value="UniProtKB-KW"/>
</dbReference>
<dbReference type="Pfam" id="PF00962">
    <property type="entry name" value="A_deaminase"/>
    <property type="match status" value="1"/>
</dbReference>
<evidence type="ECO:0000313" key="12">
    <source>
        <dbReference type="Proteomes" id="UP001295684"/>
    </source>
</evidence>
<accession>A0AAD1UUT9</accession>
<dbReference type="GO" id="GO:0004000">
    <property type="term" value="F:adenosine deaminase activity"/>
    <property type="evidence" value="ECO:0007669"/>
    <property type="project" value="TreeGrafter"/>
</dbReference>
<keyword evidence="12" id="KW-1185">Reference proteome</keyword>
<dbReference type="SUPFAM" id="SSF51556">
    <property type="entry name" value="Metallo-dependent hydrolases"/>
    <property type="match status" value="1"/>
</dbReference>
<reference evidence="11" key="1">
    <citation type="submission" date="2023-07" db="EMBL/GenBank/DDBJ databases">
        <authorList>
            <consortium name="AG Swart"/>
            <person name="Singh M."/>
            <person name="Singh A."/>
            <person name="Seah K."/>
            <person name="Emmerich C."/>
        </authorList>
    </citation>
    <scope>NUCLEOTIDE SEQUENCE</scope>
    <source>
        <strain evidence="11">DP1</strain>
    </source>
</reference>
<evidence type="ECO:0000256" key="2">
    <source>
        <dbReference type="ARBA" id="ARBA00005058"/>
    </source>
</evidence>
<organism evidence="11 12">
    <name type="scientific">Euplotes crassus</name>
    <dbReference type="NCBI Taxonomy" id="5936"/>
    <lineage>
        <taxon>Eukaryota</taxon>
        <taxon>Sar</taxon>
        <taxon>Alveolata</taxon>
        <taxon>Ciliophora</taxon>
        <taxon>Intramacronucleata</taxon>
        <taxon>Spirotrichea</taxon>
        <taxon>Hypotrichia</taxon>
        <taxon>Euplotida</taxon>
        <taxon>Euplotidae</taxon>
        <taxon>Moneuplotes</taxon>
    </lineage>
</organism>
<evidence type="ECO:0000259" key="10">
    <source>
        <dbReference type="Pfam" id="PF00962"/>
    </source>
</evidence>
<dbReference type="PANTHER" id="PTHR11409:SF42">
    <property type="entry name" value="ADENOSINE DEAMINASE-LIKE PROTEIN"/>
    <property type="match status" value="1"/>
</dbReference>
<dbReference type="GO" id="GO:0006154">
    <property type="term" value="P:adenosine catabolic process"/>
    <property type="evidence" value="ECO:0007669"/>
    <property type="project" value="TreeGrafter"/>
</dbReference>
<keyword evidence="8" id="KW-0546">Nucleotide metabolism</keyword>
<dbReference type="GO" id="GO:0046103">
    <property type="term" value="P:inosine biosynthetic process"/>
    <property type="evidence" value="ECO:0007669"/>
    <property type="project" value="TreeGrafter"/>
</dbReference>
<feature type="domain" description="Adenosine deaminase" evidence="10">
    <location>
        <begin position="23"/>
        <end position="335"/>
    </location>
</feature>
<keyword evidence="7" id="KW-0862">Zinc</keyword>
<dbReference type="InterPro" id="IPR001365">
    <property type="entry name" value="A_deaminase_dom"/>
</dbReference>
<keyword evidence="5" id="KW-0660">Purine salvage</keyword>
<comment type="pathway">
    <text evidence="2">Purine metabolism; purine nucleoside salvage.</text>
</comment>
<evidence type="ECO:0000256" key="5">
    <source>
        <dbReference type="ARBA" id="ARBA00022726"/>
    </source>
</evidence>
<dbReference type="GO" id="GO:0009117">
    <property type="term" value="P:nucleotide metabolic process"/>
    <property type="evidence" value="ECO:0007669"/>
    <property type="project" value="UniProtKB-KW"/>
</dbReference>
<dbReference type="AlphaFoldDB" id="A0AAD1UUT9"/>
<dbReference type="PANTHER" id="PTHR11409">
    <property type="entry name" value="ADENOSINE DEAMINASE"/>
    <property type="match status" value="1"/>
</dbReference>
<evidence type="ECO:0000256" key="4">
    <source>
        <dbReference type="ARBA" id="ARBA00022723"/>
    </source>
</evidence>
<evidence type="ECO:0000256" key="3">
    <source>
        <dbReference type="ARBA" id="ARBA00006676"/>
    </source>
</evidence>
<comment type="similarity">
    <text evidence="3">Belongs to the metallo-dependent hydrolases superfamily. Adenosine and AMP deaminases family.</text>
</comment>
<protein>
    <recommendedName>
        <fullName evidence="10">Adenosine deaminase domain-containing protein</fullName>
    </recommendedName>
</protein>
<dbReference type="InterPro" id="IPR032466">
    <property type="entry name" value="Metal_Hydrolase"/>
</dbReference>
<comment type="catalytic activity">
    <reaction evidence="9">
        <text>N(6)-methyl-AMP + H2O + H(+) = IMP + methylamine</text>
        <dbReference type="Rhea" id="RHEA:16001"/>
        <dbReference type="ChEBI" id="CHEBI:15377"/>
        <dbReference type="ChEBI" id="CHEBI:15378"/>
        <dbReference type="ChEBI" id="CHEBI:58053"/>
        <dbReference type="ChEBI" id="CHEBI:59338"/>
        <dbReference type="ChEBI" id="CHEBI:144842"/>
    </reaction>
    <physiologicalReaction direction="left-to-right" evidence="9">
        <dbReference type="Rhea" id="RHEA:16002"/>
    </physiologicalReaction>
</comment>
<evidence type="ECO:0000256" key="7">
    <source>
        <dbReference type="ARBA" id="ARBA00022833"/>
    </source>
</evidence>
<evidence type="ECO:0000256" key="6">
    <source>
        <dbReference type="ARBA" id="ARBA00022801"/>
    </source>
</evidence>
<comment type="cofactor">
    <cofactor evidence="1">
        <name>Zn(2+)</name>
        <dbReference type="ChEBI" id="CHEBI:29105"/>
    </cofactor>
</comment>
<evidence type="ECO:0000256" key="1">
    <source>
        <dbReference type="ARBA" id="ARBA00001947"/>
    </source>
</evidence>
<evidence type="ECO:0000256" key="8">
    <source>
        <dbReference type="ARBA" id="ARBA00023080"/>
    </source>
</evidence>